<keyword evidence="2" id="KW-0472">Membrane</keyword>
<feature type="transmembrane region" description="Helical" evidence="2">
    <location>
        <begin position="421"/>
        <end position="445"/>
    </location>
</feature>
<keyword evidence="2" id="KW-1133">Transmembrane helix</keyword>
<feature type="region of interest" description="Disordered" evidence="1">
    <location>
        <begin position="998"/>
        <end position="1019"/>
    </location>
</feature>
<feature type="transmembrane region" description="Helical" evidence="2">
    <location>
        <begin position="830"/>
        <end position="850"/>
    </location>
</feature>
<evidence type="ECO:0000256" key="2">
    <source>
        <dbReference type="SAM" id="Phobius"/>
    </source>
</evidence>
<dbReference type="STRING" id="3750.A0A498JMB0"/>
<keyword evidence="4" id="KW-1185">Reference proteome</keyword>
<feature type="transmembrane region" description="Helical" evidence="2">
    <location>
        <begin position="641"/>
        <end position="661"/>
    </location>
</feature>
<evidence type="ECO:0008006" key="5">
    <source>
        <dbReference type="Google" id="ProtNLM"/>
    </source>
</evidence>
<proteinExistence type="predicted"/>
<feature type="region of interest" description="Disordered" evidence="1">
    <location>
        <begin position="963"/>
        <end position="982"/>
    </location>
</feature>
<dbReference type="PANTHER" id="PTHR34677">
    <property type="match status" value="1"/>
</dbReference>
<feature type="transmembrane region" description="Helical" evidence="2">
    <location>
        <begin position="888"/>
        <end position="911"/>
    </location>
</feature>
<feature type="transmembrane region" description="Helical" evidence="2">
    <location>
        <begin position="856"/>
        <end position="876"/>
    </location>
</feature>
<evidence type="ECO:0000313" key="4">
    <source>
        <dbReference type="Proteomes" id="UP000290289"/>
    </source>
</evidence>
<reference evidence="3 4" key="1">
    <citation type="submission" date="2018-10" db="EMBL/GenBank/DDBJ databases">
        <title>A high-quality apple genome assembly.</title>
        <authorList>
            <person name="Hu J."/>
        </authorList>
    </citation>
    <scope>NUCLEOTIDE SEQUENCE [LARGE SCALE GENOMIC DNA]</scope>
    <source>
        <strain evidence="4">cv. HFTH1</strain>
        <tissue evidence="3">Young leaf</tissue>
    </source>
</reference>
<feature type="transmembrane region" description="Helical" evidence="2">
    <location>
        <begin position="6"/>
        <end position="24"/>
    </location>
</feature>
<feature type="transmembrane region" description="Helical" evidence="2">
    <location>
        <begin position="673"/>
        <end position="697"/>
    </location>
</feature>
<accession>A0A498JMB0</accession>
<feature type="transmembrane region" description="Helical" evidence="2">
    <location>
        <begin position="305"/>
        <end position="328"/>
    </location>
</feature>
<keyword evidence="2" id="KW-0812">Transmembrane</keyword>
<protein>
    <recommendedName>
        <fullName evidence="5">Bacterial Ig-like domain-containing protein</fullName>
    </recommendedName>
</protein>
<dbReference type="AlphaFoldDB" id="A0A498JMB0"/>
<feature type="transmembrane region" description="Helical" evidence="2">
    <location>
        <begin position="340"/>
        <end position="358"/>
    </location>
</feature>
<feature type="compositionally biased region" description="Polar residues" evidence="1">
    <location>
        <begin position="970"/>
        <end position="982"/>
    </location>
</feature>
<comment type="caution">
    <text evidence="3">The sequence shown here is derived from an EMBL/GenBank/DDBJ whole genome shotgun (WGS) entry which is preliminary data.</text>
</comment>
<feature type="compositionally biased region" description="Polar residues" evidence="1">
    <location>
        <begin position="998"/>
        <end position="1015"/>
    </location>
</feature>
<evidence type="ECO:0000313" key="3">
    <source>
        <dbReference type="EMBL" id="RXH96205.1"/>
    </source>
</evidence>
<name>A0A498JMB0_MALDO</name>
<gene>
    <name evidence="3" type="ORF">DVH24_008709</name>
</gene>
<organism evidence="3 4">
    <name type="scientific">Malus domestica</name>
    <name type="common">Apple</name>
    <name type="synonym">Pyrus malus</name>
    <dbReference type="NCBI Taxonomy" id="3750"/>
    <lineage>
        <taxon>Eukaryota</taxon>
        <taxon>Viridiplantae</taxon>
        <taxon>Streptophyta</taxon>
        <taxon>Embryophyta</taxon>
        <taxon>Tracheophyta</taxon>
        <taxon>Spermatophyta</taxon>
        <taxon>Magnoliopsida</taxon>
        <taxon>eudicotyledons</taxon>
        <taxon>Gunneridae</taxon>
        <taxon>Pentapetalae</taxon>
        <taxon>rosids</taxon>
        <taxon>fabids</taxon>
        <taxon>Rosales</taxon>
        <taxon>Rosaceae</taxon>
        <taxon>Amygdaloideae</taxon>
        <taxon>Maleae</taxon>
        <taxon>Malus</taxon>
    </lineage>
</organism>
<dbReference type="EMBL" id="RDQH01000332">
    <property type="protein sequence ID" value="RXH96205.1"/>
    <property type="molecule type" value="Genomic_DNA"/>
</dbReference>
<dbReference type="Proteomes" id="UP000290289">
    <property type="component" value="Chromosome 6"/>
</dbReference>
<sequence>MGFLQISWAVLILWVVPFLCLKANSDGSEVSVKFLKAPHAFSHLNSATFSFEALVGGNAESCTNCSFSCKLDDGVSSYCGTRNVSYSGLQDGNHTVEVCTNGPPGVACASHNWTVDTIHPTATVTASRSFTNALNVSVNISFSEPCSGGGGFGCLSTNTCNLLVYGAGQVVPSSLNTLQPNLRYSLLVGLSPSVQYGRVILVMDKNFCTDNAGNGFVRTENSRFYVRIDRRKEYVNLRIHIPERLLQLNGETRTVQATNNYNNLKIYLYFSEPVLNSSAEILNSLNISQGSLHPDSRKDLGNRRFGFMVADISSVAIVTVSLNSNLIISRQGTPVSPISPTTFLFAYCCEVYCIFIFVHRMRIFTIYSFREISKSTYIAEIQGVDDIVSVNVPENTSGDVAGNKNLASNVLRVTHYSVPMISSVISAFATALFVVTSIAAGLLSISTASLQSLWSISRPSSLASEPARNLFRIACHIQVFALSRWLAVTLPVNYYELVRGLQWSIPYYSLPWESGNGFPVSSPFTSSSSYMIENYSSEILQGVQLEEESFKKDTSLYGLPLSPTEYRMFFELDGENITPEAEYLSNPYNANRWRNFDRTMFWLAVICGSLILLRLLVLFILKLRKNSEKRGCYGALTFPRFEIFLVILALPCICEASAALIRGGVSSGVIVGSLLLVVISFLLLALFLFLSVGITFGKLLQYKEVHREGLKFHWYQELVRVTLGPGKRGQWTWKGQQKSVYLIIFGPLFEDLRGPPKYMLSQISEGNAGKHGDSIIASDDETEDAEAPFIQKVFGILRIYYTLLECVKRVAVGIMAGVYMDKWSSKTPSITLLCITSFQLFFIVLKKPFIKKKVQLVEIISISSEVGLFATCLLLLEKDFSAGDKTKLGLFMLFLFLVGFIAQMINEWYALYKQTLLLDPAENFLTGLKLASVGCLLLFMPRKLINTLESKFQVESQFQVSQQTEGATRDPSSSTGGYRSSAATDKPWLKQLREMAKSSFSKEGSGVTNDPSSSHTRTRWSGFWSAKGSGSSSTPNSSVDYKSKSKGLYKDLEAIFASNKKTKGMLSQPDKRNVEAMNPIILAGQAIPSGTHILFFSGSAGCIQSLYGLSRLVNVSQPDKRNVEAMNPIILAGQAIPLLPESPSSSQLNPLFNTSKV</sequence>
<evidence type="ECO:0000256" key="1">
    <source>
        <dbReference type="SAM" id="MobiDB-lite"/>
    </source>
</evidence>
<dbReference type="PANTHER" id="PTHR34677:SF1">
    <property type="entry name" value="TRANSMEMBRANE PROTEIN"/>
    <property type="match status" value="1"/>
</dbReference>
<feature type="transmembrane region" description="Helical" evidence="2">
    <location>
        <begin position="600"/>
        <end position="621"/>
    </location>
</feature>